<gene>
    <name evidence="2" type="ORF">PHAVU_002G195500g</name>
</gene>
<dbReference type="OrthoDB" id="1421107at2759"/>
<evidence type="ECO:0000313" key="3">
    <source>
        <dbReference type="Proteomes" id="UP000000226"/>
    </source>
</evidence>
<proteinExistence type="predicted"/>
<reference evidence="3" key="1">
    <citation type="journal article" date="2014" name="Nat. Genet.">
        <title>A reference genome for common bean and genome-wide analysis of dual domestications.</title>
        <authorList>
            <person name="Schmutz J."/>
            <person name="McClean P.E."/>
            <person name="Mamidi S."/>
            <person name="Wu G.A."/>
            <person name="Cannon S.B."/>
            <person name="Grimwood J."/>
            <person name="Jenkins J."/>
            <person name="Shu S."/>
            <person name="Song Q."/>
            <person name="Chavarro C."/>
            <person name="Torres-Torres M."/>
            <person name="Geffroy V."/>
            <person name="Moghaddam S.M."/>
            <person name="Gao D."/>
            <person name="Abernathy B."/>
            <person name="Barry K."/>
            <person name="Blair M."/>
            <person name="Brick M.A."/>
            <person name="Chovatia M."/>
            <person name="Gepts P."/>
            <person name="Goodstein D.M."/>
            <person name="Gonzales M."/>
            <person name="Hellsten U."/>
            <person name="Hyten D.L."/>
            <person name="Jia G."/>
            <person name="Kelly J.D."/>
            <person name="Kudrna D."/>
            <person name="Lee R."/>
            <person name="Richard M.M."/>
            <person name="Miklas P.N."/>
            <person name="Osorno J.M."/>
            <person name="Rodrigues J."/>
            <person name="Thareau V."/>
            <person name="Urrea C.A."/>
            <person name="Wang M."/>
            <person name="Yu Y."/>
            <person name="Zhang M."/>
            <person name="Wing R.A."/>
            <person name="Cregan P.B."/>
            <person name="Rokhsar D.S."/>
            <person name="Jackson S.A."/>
        </authorList>
    </citation>
    <scope>NUCLEOTIDE SEQUENCE [LARGE SCALE GENOMIC DNA]</scope>
    <source>
        <strain evidence="3">cv. G19833</strain>
    </source>
</reference>
<feature type="compositionally biased region" description="Basic and acidic residues" evidence="1">
    <location>
        <begin position="1"/>
        <end position="10"/>
    </location>
</feature>
<dbReference type="EMBL" id="CM002289">
    <property type="protein sequence ID" value="ESW30945.1"/>
    <property type="molecule type" value="Genomic_DNA"/>
</dbReference>
<sequence>MANGSNDKRGATSSNNSTQHDNHTGNNRHMVAVSTPSVTTTTTIISLPNNPSPTPNHLPHFSGIVQSFNNSEEGKQDFSHAKINSTATGDSFNNLQSGSQSFRKAKISCGEESSKPSRSTLPLKGEHVVHYGTLHSFNNKGKGSQCFNGFKLN</sequence>
<evidence type="ECO:0000256" key="1">
    <source>
        <dbReference type="SAM" id="MobiDB-lite"/>
    </source>
</evidence>
<feature type="compositionally biased region" description="Polar residues" evidence="1">
    <location>
        <begin position="84"/>
        <end position="102"/>
    </location>
</feature>
<dbReference type="Gramene" id="ESW30945">
    <property type="protein sequence ID" value="ESW30945"/>
    <property type="gene ID" value="PHAVU_002G195500g"/>
</dbReference>
<dbReference type="AlphaFoldDB" id="V7CNX2"/>
<accession>V7CNX2</accession>
<keyword evidence="3" id="KW-1185">Reference proteome</keyword>
<dbReference type="OMA" id="NMANGSN"/>
<evidence type="ECO:0000313" key="2">
    <source>
        <dbReference type="EMBL" id="ESW30945.1"/>
    </source>
</evidence>
<organism evidence="2 3">
    <name type="scientific">Phaseolus vulgaris</name>
    <name type="common">Kidney bean</name>
    <name type="synonym">French bean</name>
    <dbReference type="NCBI Taxonomy" id="3885"/>
    <lineage>
        <taxon>Eukaryota</taxon>
        <taxon>Viridiplantae</taxon>
        <taxon>Streptophyta</taxon>
        <taxon>Embryophyta</taxon>
        <taxon>Tracheophyta</taxon>
        <taxon>Spermatophyta</taxon>
        <taxon>Magnoliopsida</taxon>
        <taxon>eudicotyledons</taxon>
        <taxon>Gunneridae</taxon>
        <taxon>Pentapetalae</taxon>
        <taxon>rosids</taxon>
        <taxon>fabids</taxon>
        <taxon>Fabales</taxon>
        <taxon>Fabaceae</taxon>
        <taxon>Papilionoideae</taxon>
        <taxon>50 kb inversion clade</taxon>
        <taxon>NPAAA clade</taxon>
        <taxon>indigoferoid/millettioid clade</taxon>
        <taxon>Phaseoleae</taxon>
        <taxon>Phaseolus</taxon>
    </lineage>
</organism>
<dbReference type="Proteomes" id="UP000000226">
    <property type="component" value="Chromosome 2"/>
</dbReference>
<feature type="compositionally biased region" description="Low complexity" evidence="1">
    <location>
        <begin position="33"/>
        <end position="46"/>
    </location>
</feature>
<feature type="compositionally biased region" description="Polar residues" evidence="1">
    <location>
        <begin position="11"/>
        <end position="27"/>
    </location>
</feature>
<name>V7CNX2_PHAVU</name>
<feature type="region of interest" description="Disordered" evidence="1">
    <location>
        <begin position="84"/>
        <end position="121"/>
    </location>
</feature>
<feature type="region of interest" description="Disordered" evidence="1">
    <location>
        <begin position="1"/>
        <end position="64"/>
    </location>
</feature>
<protein>
    <submittedName>
        <fullName evidence="2">Uncharacterized protein</fullName>
    </submittedName>
</protein>